<dbReference type="GO" id="GO:0012505">
    <property type="term" value="C:endomembrane system"/>
    <property type="evidence" value="ECO:0007669"/>
    <property type="project" value="UniProtKB-SubCell"/>
</dbReference>
<dbReference type="GO" id="GO:0006886">
    <property type="term" value="P:intracellular protein transport"/>
    <property type="evidence" value="ECO:0007669"/>
    <property type="project" value="InterPro"/>
</dbReference>
<reference evidence="8" key="1">
    <citation type="submission" date="2021-11" db="EMBL/GenBank/DDBJ databases">
        <authorList>
            <consortium name="Genoscope - CEA"/>
            <person name="William W."/>
        </authorList>
    </citation>
    <scope>NUCLEOTIDE SEQUENCE</scope>
</reference>
<evidence type="ECO:0000256" key="5">
    <source>
        <dbReference type="ARBA" id="ARBA00023136"/>
    </source>
</evidence>
<evidence type="ECO:0000313" key="9">
    <source>
        <dbReference type="Proteomes" id="UP000789595"/>
    </source>
</evidence>
<dbReference type="PANTHER" id="PTHR11134">
    <property type="entry name" value="ADAPTOR COMPLEX SUBUNIT BETA FAMILY MEMBER"/>
    <property type="match status" value="1"/>
</dbReference>
<keyword evidence="5" id="KW-0472">Membrane</keyword>
<dbReference type="Proteomes" id="UP000789595">
    <property type="component" value="Unassembled WGS sequence"/>
</dbReference>
<dbReference type="InterPro" id="IPR016024">
    <property type="entry name" value="ARM-type_fold"/>
</dbReference>
<dbReference type="OrthoDB" id="302453at2759"/>
<dbReference type="PIRSF" id="PIRSF037096">
    <property type="entry name" value="AP3_complex_beta"/>
    <property type="match status" value="1"/>
</dbReference>
<dbReference type="InterPro" id="IPR026739">
    <property type="entry name" value="AP_beta"/>
</dbReference>
<dbReference type="InterPro" id="IPR002553">
    <property type="entry name" value="Clathrin/coatomer_adapt-like_N"/>
</dbReference>
<dbReference type="Pfam" id="PF01602">
    <property type="entry name" value="Adaptin_N"/>
    <property type="match status" value="1"/>
</dbReference>
<evidence type="ECO:0000256" key="1">
    <source>
        <dbReference type="ARBA" id="ARBA00004308"/>
    </source>
</evidence>
<feature type="region of interest" description="Disordered" evidence="6">
    <location>
        <begin position="274"/>
        <end position="294"/>
    </location>
</feature>
<comment type="similarity">
    <text evidence="2">Belongs to the adaptor complexes large subunit family.</text>
</comment>
<dbReference type="EMBL" id="CAKKNE010000001">
    <property type="protein sequence ID" value="CAH0366735.1"/>
    <property type="molecule type" value="Genomic_DNA"/>
</dbReference>
<evidence type="ECO:0000259" key="7">
    <source>
        <dbReference type="Pfam" id="PF01602"/>
    </source>
</evidence>
<keyword evidence="3" id="KW-0813">Transport</keyword>
<dbReference type="AlphaFoldDB" id="A0A8J2WFS6"/>
<feature type="compositionally biased region" description="Acidic residues" evidence="6">
    <location>
        <begin position="275"/>
        <end position="294"/>
    </location>
</feature>
<evidence type="ECO:0000256" key="4">
    <source>
        <dbReference type="ARBA" id="ARBA00022927"/>
    </source>
</evidence>
<evidence type="ECO:0000313" key="8">
    <source>
        <dbReference type="EMBL" id="CAH0366735.1"/>
    </source>
</evidence>
<organism evidence="8 9">
    <name type="scientific">Pelagomonas calceolata</name>
    <dbReference type="NCBI Taxonomy" id="35677"/>
    <lineage>
        <taxon>Eukaryota</taxon>
        <taxon>Sar</taxon>
        <taxon>Stramenopiles</taxon>
        <taxon>Ochrophyta</taxon>
        <taxon>Pelagophyceae</taxon>
        <taxon>Pelagomonadales</taxon>
        <taxon>Pelagomonadaceae</taxon>
        <taxon>Pelagomonas</taxon>
    </lineage>
</organism>
<proteinExistence type="inferred from homology"/>
<dbReference type="GO" id="GO:0030123">
    <property type="term" value="C:AP-3 adaptor complex"/>
    <property type="evidence" value="ECO:0007669"/>
    <property type="project" value="InterPro"/>
</dbReference>
<feature type="region of interest" description="Disordered" evidence="6">
    <location>
        <begin position="548"/>
        <end position="575"/>
    </location>
</feature>
<dbReference type="InterPro" id="IPR026740">
    <property type="entry name" value="AP3_beta"/>
</dbReference>
<keyword evidence="9" id="KW-1185">Reference proteome</keyword>
<evidence type="ECO:0000256" key="3">
    <source>
        <dbReference type="ARBA" id="ARBA00022448"/>
    </source>
</evidence>
<feature type="region of interest" description="Disordered" evidence="6">
    <location>
        <begin position="772"/>
        <end position="872"/>
    </location>
</feature>
<sequence>MNVNMQQATQAAKKMADAGGDSHFLEEQMNPTRIKQYLDSGKDYDKVKGMKWLLAMMSKGRDASEFFSDVVKNVVAKSVEVKKMVYMYLSHYCDFNHQCRELALLSINSFQKDLAASNQLVRAMALRVMTSIRVPDVIQIQLLAVKKCAGDSSPYVRKCAANAIAKLVSLSDGAEQESCDQFVATLLNDTSPMVLGSAVTAFAEVCPQNWAIFHPNYRKLCQLLADCDEWAQITILGVLARYLRTQFVDPSPDKPQTSSEPQRIVRRKVKKAFYSDDEDESEEEVVVQDDPWDDDGPALEDDHKLALTSSLPLLKSRNSGVVLAVCSLHYHCGAPTNEERETIGRALVRILRNRPEIQYVVLKSIAVMASERPVRRAASETTHHLVRWRRVVSMMRESQKPAATQAMFAPFLRDFFVKGTDAKFNREIKLEILVRLATPDSVEEILRELQTYCRGTEKDFVCDAATAAARVADARPECADDVLRGLLDLARSHDRDECRSVDASVVSSALVAIRQLLQQGAGVSAEDPVIVRRDVVRQVAKMLLKPKNKGAFSTNPSVEEDEGRRGGAPVPTASGRGASARASACFILGEFRDDVSDLLPDAVRLLASRFSGEVVEVKQQILNLSVKAATAYPANNDLDSLLRYILELARFDTDHDLRDRGRYLTATLGLSVPGSETSDEAALQQLKANKHSLILGEKQPPSTRHGTVAPEGVPQFTVGSLSSMMGHEVDGYLPLEPWATEPSDPSIRNPPNGSVFRAGAGQTGISSEEVAANPGAFYGNDDESSSTESSSSGSDSDESDSDASSSEGSDSDDSEESSADASSASDSDDSEEESSSSGAEEAKAPPPSDPFDVFAAPSSAPATSNDDILKMF</sequence>
<keyword evidence="4" id="KW-0653">Protein transport</keyword>
<dbReference type="Gene3D" id="1.25.10.10">
    <property type="entry name" value="Leucine-rich Repeat Variant"/>
    <property type="match status" value="1"/>
</dbReference>
<gene>
    <name evidence="8" type="ORF">PECAL_1P32440</name>
</gene>
<dbReference type="GO" id="GO:0016192">
    <property type="term" value="P:vesicle-mediated transport"/>
    <property type="evidence" value="ECO:0007669"/>
    <property type="project" value="InterPro"/>
</dbReference>
<feature type="compositionally biased region" description="Acidic residues" evidence="6">
    <location>
        <begin position="809"/>
        <end position="818"/>
    </location>
</feature>
<feature type="region of interest" description="Disordered" evidence="6">
    <location>
        <begin position="735"/>
        <end position="760"/>
    </location>
</feature>
<name>A0A8J2WFS6_9STRA</name>
<evidence type="ECO:0000256" key="2">
    <source>
        <dbReference type="ARBA" id="ARBA00006613"/>
    </source>
</evidence>
<protein>
    <recommendedName>
        <fullName evidence="7">Clathrin/coatomer adaptor adaptin-like N-terminal domain-containing protein</fullName>
    </recommendedName>
</protein>
<evidence type="ECO:0000256" key="6">
    <source>
        <dbReference type="SAM" id="MobiDB-lite"/>
    </source>
</evidence>
<comment type="caution">
    <text evidence="8">The sequence shown here is derived from an EMBL/GenBank/DDBJ whole genome shotgun (WGS) entry which is preliminary data.</text>
</comment>
<dbReference type="InterPro" id="IPR011989">
    <property type="entry name" value="ARM-like"/>
</dbReference>
<dbReference type="SUPFAM" id="SSF48371">
    <property type="entry name" value="ARM repeat"/>
    <property type="match status" value="1"/>
</dbReference>
<accession>A0A8J2WFS6</accession>
<comment type="subcellular location">
    <subcellularLocation>
        <location evidence="1">Endomembrane system</location>
    </subcellularLocation>
</comment>
<feature type="domain" description="Clathrin/coatomer adaptor adaptin-like N-terminal" evidence="7">
    <location>
        <begin position="26"/>
        <end position="665"/>
    </location>
</feature>